<evidence type="ECO:0000313" key="2">
    <source>
        <dbReference type="EMBL" id="KAF6839026.1"/>
    </source>
</evidence>
<protein>
    <submittedName>
        <fullName evidence="2">Uncharacterized protein</fullName>
    </submittedName>
</protein>
<feature type="region of interest" description="Disordered" evidence="1">
    <location>
        <begin position="84"/>
        <end position="108"/>
    </location>
</feature>
<feature type="region of interest" description="Disordered" evidence="1">
    <location>
        <begin position="1"/>
        <end position="41"/>
    </location>
</feature>
<dbReference type="Proteomes" id="UP000654918">
    <property type="component" value="Unassembled WGS sequence"/>
</dbReference>
<accession>A0A8H6NNG0</accession>
<dbReference type="AlphaFoldDB" id="A0A8H6NNG0"/>
<feature type="compositionally biased region" description="Basic and acidic residues" evidence="1">
    <location>
        <begin position="96"/>
        <end position="108"/>
    </location>
</feature>
<feature type="compositionally biased region" description="Basic residues" evidence="1">
    <location>
        <begin position="200"/>
        <end position="215"/>
    </location>
</feature>
<reference evidence="2" key="1">
    <citation type="journal article" date="2020" name="Phytopathology">
        <title>Genome Sequence Resources of Colletotrichum truncatum, C. plurivorum, C. musicola, and C. sojae: Four Species Pathogenic to Soybean (Glycine max).</title>
        <authorList>
            <person name="Rogerio F."/>
            <person name="Boufleur T.R."/>
            <person name="Ciampi-Guillardi M."/>
            <person name="Sukno S.A."/>
            <person name="Thon M.R."/>
            <person name="Massola Junior N.S."/>
            <person name="Baroncelli R."/>
        </authorList>
    </citation>
    <scope>NUCLEOTIDE SEQUENCE</scope>
    <source>
        <strain evidence="2">LFN00145</strain>
    </source>
</reference>
<dbReference type="EMBL" id="WIGO01000015">
    <property type="protein sequence ID" value="KAF6839026.1"/>
    <property type="molecule type" value="Genomic_DNA"/>
</dbReference>
<proteinExistence type="predicted"/>
<gene>
    <name evidence="2" type="ORF">CPLU01_02040</name>
</gene>
<comment type="caution">
    <text evidence="2">The sequence shown here is derived from an EMBL/GenBank/DDBJ whole genome shotgun (WGS) entry which is preliminary data.</text>
</comment>
<sequence>MSSPTGRIDSSNTDGDQLRNATTLSFWERNETPSTRRTASSAALVCSFAGSKPPFALDMVIESRDRTPTNIVAVWPDAMQNAQKKSFRRVGNRTRRKDEEKKTKQRIRDARRHNTQLWAPDSGPTIGTPQLDSATLGPAEKELTPRFLRGCDRPPVERAIEASVATSPPHGLNPAWFGLESRHVVAEMAGTAIDELSSRRSSHRRRRSGRDKRDRHRESTTGILELLAGGWKAVLH</sequence>
<feature type="compositionally biased region" description="Basic residues" evidence="1">
    <location>
        <begin position="85"/>
        <end position="95"/>
    </location>
</feature>
<name>A0A8H6NNG0_9PEZI</name>
<organism evidence="2 3">
    <name type="scientific">Colletotrichum plurivorum</name>
    <dbReference type="NCBI Taxonomy" id="2175906"/>
    <lineage>
        <taxon>Eukaryota</taxon>
        <taxon>Fungi</taxon>
        <taxon>Dikarya</taxon>
        <taxon>Ascomycota</taxon>
        <taxon>Pezizomycotina</taxon>
        <taxon>Sordariomycetes</taxon>
        <taxon>Hypocreomycetidae</taxon>
        <taxon>Glomerellales</taxon>
        <taxon>Glomerellaceae</taxon>
        <taxon>Colletotrichum</taxon>
        <taxon>Colletotrichum orchidearum species complex</taxon>
    </lineage>
</organism>
<feature type="region of interest" description="Disordered" evidence="1">
    <location>
        <begin position="195"/>
        <end position="221"/>
    </location>
</feature>
<feature type="compositionally biased region" description="Polar residues" evidence="1">
    <location>
        <begin position="32"/>
        <end position="41"/>
    </location>
</feature>
<evidence type="ECO:0000256" key="1">
    <source>
        <dbReference type="SAM" id="MobiDB-lite"/>
    </source>
</evidence>
<feature type="compositionally biased region" description="Polar residues" evidence="1">
    <location>
        <begin position="1"/>
        <end position="25"/>
    </location>
</feature>
<keyword evidence="3" id="KW-1185">Reference proteome</keyword>
<evidence type="ECO:0000313" key="3">
    <source>
        <dbReference type="Proteomes" id="UP000654918"/>
    </source>
</evidence>